<proteinExistence type="predicted"/>
<feature type="signal peptide" evidence="1">
    <location>
        <begin position="1"/>
        <end position="24"/>
    </location>
</feature>
<dbReference type="EMBL" id="CP051685">
    <property type="protein sequence ID" value="QJE02016.1"/>
    <property type="molecule type" value="Genomic_DNA"/>
</dbReference>
<reference evidence="2 3" key="1">
    <citation type="submission" date="2020-04" db="EMBL/GenBank/DDBJ databases">
        <title>Genome sequencing of novel species.</title>
        <authorList>
            <person name="Heo J."/>
            <person name="Kim S.-J."/>
            <person name="Kim J.-S."/>
            <person name="Hong S.-B."/>
            <person name="Kwon S.-W."/>
        </authorList>
    </citation>
    <scope>NUCLEOTIDE SEQUENCE [LARGE SCALE GENOMIC DNA]</scope>
    <source>
        <strain evidence="2 3">GN2-R2</strain>
    </source>
</reference>
<evidence type="ECO:0000313" key="2">
    <source>
        <dbReference type="EMBL" id="QJE02016.1"/>
    </source>
</evidence>
<dbReference type="Proteomes" id="UP000502415">
    <property type="component" value="Chromosome"/>
</dbReference>
<feature type="chain" id="PRO_5030687916" description="Lipoprotein" evidence="1">
    <location>
        <begin position="25"/>
        <end position="167"/>
    </location>
</feature>
<keyword evidence="1" id="KW-0732">Signal</keyword>
<evidence type="ECO:0000313" key="3">
    <source>
        <dbReference type="Proteomes" id="UP000502415"/>
    </source>
</evidence>
<dbReference type="KEGG" id="mfy:HH212_19980"/>
<dbReference type="AlphaFoldDB" id="A0A7Z2VZ83"/>
<name>A0A7Z2VZ83_9BURK</name>
<accession>A0A7Z2VZ83</accession>
<sequence length="167" mass="18612">MMNKTTAIYFSIACLSLASCRVNSSNIGTTTNCTTGEEILYSCSTGKKTLSYCASKPGAADPFLEYRYGIRNKPELVYRPVRNDRKSYFNRTTLTGASNESTVIWFKRGNFSYILNDPMRGSPFLKIVESGKSIATIECKGNFSGDPEKANPFILRASPEDYFNLTK</sequence>
<evidence type="ECO:0000256" key="1">
    <source>
        <dbReference type="SAM" id="SignalP"/>
    </source>
</evidence>
<evidence type="ECO:0008006" key="4">
    <source>
        <dbReference type="Google" id="ProtNLM"/>
    </source>
</evidence>
<keyword evidence="3" id="KW-1185">Reference proteome</keyword>
<gene>
    <name evidence="2" type="ORF">HH212_19980</name>
</gene>
<protein>
    <recommendedName>
        <fullName evidence="4">Lipoprotein</fullName>
    </recommendedName>
</protein>
<dbReference type="RefSeq" id="WP_170204103.1">
    <property type="nucleotide sequence ID" value="NZ_CP051685.1"/>
</dbReference>
<organism evidence="2 3">
    <name type="scientific">Massilia forsythiae</name>
    <dbReference type="NCBI Taxonomy" id="2728020"/>
    <lineage>
        <taxon>Bacteria</taxon>
        <taxon>Pseudomonadati</taxon>
        <taxon>Pseudomonadota</taxon>
        <taxon>Betaproteobacteria</taxon>
        <taxon>Burkholderiales</taxon>
        <taxon>Oxalobacteraceae</taxon>
        <taxon>Telluria group</taxon>
        <taxon>Massilia</taxon>
    </lineage>
</organism>
<dbReference type="PROSITE" id="PS51257">
    <property type="entry name" value="PROKAR_LIPOPROTEIN"/>
    <property type="match status" value="1"/>
</dbReference>